<reference evidence="2 3" key="1">
    <citation type="journal article" date="2018" name="IMA Fungus">
        <title>IMA Genome-F 10: Nine draft genome sequences of Claviceps purpurea s.lat., including C. arundinis, C. humidiphila, and C. cf. spartinae, pseudomolecules for the pitch canker pathogen Fusarium circinatum, draft genome of Davidsoniella eucalypti, Grosmannia galeiformis, Quambalaria eucalypti, and Teratosphaeria destructans.</title>
        <authorList>
            <person name="Wingfield B.D."/>
            <person name="Liu M."/>
            <person name="Nguyen H.D."/>
            <person name="Lane F.A."/>
            <person name="Morgan S.W."/>
            <person name="De Vos L."/>
            <person name="Wilken P.M."/>
            <person name="Duong T.A."/>
            <person name="Aylward J."/>
            <person name="Coetzee M.P."/>
            <person name="Dadej K."/>
            <person name="De Beer Z.W."/>
            <person name="Findlay W."/>
            <person name="Havenga M."/>
            <person name="Kolarik M."/>
            <person name="Menzies J.G."/>
            <person name="Naidoo K."/>
            <person name="Pochopski O."/>
            <person name="Shoukouhi P."/>
            <person name="Santana Q.C."/>
            <person name="Seifert K.A."/>
            <person name="Soal N."/>
            <person name="Steenkamp E.T."/>
            <person name="Tatham C.T."/>
            <person name="van der Nest M.A."/>
            <person name="Wingfield M.J."/>
        </authorList>
    </citation>
    <scope>NUCLEOTIDE SEQUENCE [LARGE SCALE GENOMIC DNA]</scope>
    <source>
        <strain evidence="2">CMW44962</strain>
    </source>
</reference>
<keyword evidence="3" id="KW-1185">Reference proteome</keyword>
<feature type="signal peptide" evidence="1">
    <location>
        <begin position="1"/>
        <end position="21"/>
    </location>
</feature>
<gene>
    <name evidence="2" type="ORF">Tdes44962_MAKER08491</name>
</gene>
<dbReference type="EMBL" id="RIBY02000879">
    <property type="protein sequence ID" value="KAH9836421.1"/>
    <property type="molecule type" value="Genomic_DNA"/>
</dbReference>
<evidence type="ECO:0000313" key="3">
    <source>
        <dbReference type="Proteomes" id="UP001138500"/>
    </source>
</evidence>
<organism evidence="2 3">
    <name type="scientific">Teratosphaeria destructans</name>
    <dbReference type="NCBI Taxonomy" id="418781"/>
    <lineage>
        <taxon>Eukaryota</taxon>
        <taxon>Fungi</taxon>
        <taxon>Dikarya</taxon>
        <taxon>Ascomycota</taxon>
        <taxon>Pezizomycotina</taxon>
        <taxon>Dothideomycetes</taxon>
        <taxon>Dothideomycetidae</taxon>
        <taxon>Mycosphaerellales</taxon>
        <taxon>Teratosphaeriaceae</taxon>
        <taxon>Teratosphaeria</taxon>
    </lineage>
</organism>
<proteinExistence type="predicted"/>
<accession>A0A9W7SW62</accession>
<reference evidence="2 3" key="2">
    <citation type="journal article" date="2021" name="Curr. Genet.">
        <title>Genetic response to nitrogen starvation in the aggressive Eucalyptus foliar pathogen Teratosphaeria destructans.</title>
        <authorList>
            <person name="Havenga M."/>
            <person name="Wingfield B.D."/>
            <person name="Wingfield M.J."/>
            <person name="Dreyer L.L."/>
            <person name="Roets F."/>
            <person name="Aylward J."/>
        </authorList>
    </citation>
    <scope>NUCLEOTIDE SEQUENCE [LARGE SCALE GENOMIC DNA]</scope>
    <source>
        <strain evidence="2">CMW44962</strain>
    </source>
</reference>
<evidence type="ECO:0008006" key="4">
    <source>
        <dbReference type="Google" id="ProtNLM"/>
    </source>
</evidence>
<evidence type="ECO:0000256" key="1">
    <source>
        <dbReference type="SAM" id="SignalP"/>
    </source>
</evidence>
<dbReference type="Proteomes" id="UP001138500">
    <property type="component" value="Unassembled WGS sequence"/>
</dbReference>
<sequence length="87" mass="9157">MPPMQAITVLSLLSLLSLASADGCWPLDGKSDDCSDWALHNKPYQWLCSKGSTAGLNAGQGCEPTTNGQAYNHDSFCVSLPSSLLGI</sequence>
<dbReference type="AlphaFoldDB" id="A0A9W7SW62"/>
<protein>
    <recommendedName>
        <fullName evidence="4">Secreted protein</fullName>
    </recommendedName>
</protein>
<feature type="chain" id="PRO_5040841463" description="Secreted protein" evidence="1">
    <location>
        <begin position="22"/>
        <end position="87"/>
    </location>
</feature>
<name>A0A9W7SW62_9PEZI</name>
<comment type="caution">
    <text evidence="2">The sequence shown here is derived from an EMBL/GenBank/DDBJ whole genome shotgun (WGS) entry which is preliminary data.</text>
</comment>
<keyword evidence="1" id="KW-0732">Signal</keyword>
<evidence type="ECO:0000313" key="2">
    <source>
        <dbReference type="EMBL" id="KAH9836421.1"/>
    </source>
</evidence>